<feature type="region of interest" description="Disordered" evidence="8">
    <location>
        <begin position="349"/>
        <end position="374"/>
    </location>
</feature>
<proteinExistence type="inferred from homology"/>
<keyword evidence="4 9" id="KW-0812">Transmembrane</keyword>
<evidence type="ECO:0000256" key="5">
    <source>
        <dbReference type="ARBA" id="ARBA00022989"/>
    </source>
</evidence>
<gene>
    <name evidence="10" type="ORF">SYMBAF_13075</name>
</gene>
<sequence>MAEKTEKPTEKKIRDSAKKGQSFKSKDMVAAVVLVTGAFSIVGFSSLMELGGLMQKILLAPGEMGLAALLQRLFSLFSHAVLPVLVASFLPGAVITLLQSRFRLATEAIKIDFSHLNPVSGFKKIFSVRSLKELAKAFLYLLVFFTSACLFFVIWRVDIFTLYLATLNGMIGQWVHLCIVFIIMFLAVALIVLLADTLTEFFLFIKDLKMEKQEVKREHKDNEGNPQIKSTRRSMHQEILSEEVKTSVKGASFVMANPTHIAMAIYFNTDVAPLPFLLLKSQGLQAKAVIAYAEGQGVPVVRDIPLARQLWRHYRKDSFIDEQGLDDVMRIITWLIRVELEKMGIDADSVLDHPSPSEASCGQPEQQMGAGHPP</sequence>
<evidence type="ECO:0000256" key="2">
    <source>
        <dbReference type="ARBA" id="ARBA00010690"/>
    </source>
</evidence>
<dbReference type="GO" id="GO:0009306">
    <property type="term" value="P:protein secretion"/>
    <property type="evidence" value="ECO:0007669"/>
    <property type="project" value="InterPro"/>
</dbReference>
<keyword evidence="3" id="KW-1003">Cell membrane</keyword>
<dbReference type="Pfam" id="PF01312">
    <property type="entry name" value="Bac_export_2"/>
    <property type="match status" value="1"/>
</dbReference>
<keyword evidence="7 9" id="KW-0472">Membrane</keyword>
<dbReference type="InterPro" id="IPR006135">
    <property type="entry name" value="T3SS_substrate_exporter"/>
</dbReference>
<feature type="transmembrane region" description="Helical" evidence="9">
    <location>
        <begin position="174"/>
        <end position="203"/>
    </location>
</feature>
<dbReference type="AlphaFoldDB" id="A0A068ZDR5"/>
<protein>
    <submittedName>
        <fullName evidence="10">EscU/YscU/HrcU family type III secretion system export apparatus switch protein</fullName>
    </submittedName>
</protein>
<evidence type="ECO:0000256" key="3">
    <source>
        <dbReference type="ARBA" id="ARBA00022475"/>
    </source>
</evidence>
<dbReference type="STRING" id="138074.SYMBAF_90295"/>
<evidence type="ECO:0000256" key="4">
    <source>
        <dbReference type="ARBA" id="ARBA00022692"/>
    </source>
</evidence>
<dbReference type="PANTHER" id="PTHR30531">
    <property type="entry name" value="FLAGELLAR BIOSYNTHETIC PROTEIN FLHB"/>
    <property type="match status" value="1"/>
</dbReference>
<evidence type="ECO:0000256" key="9">
    <source>
        <dbReference type="SAM" id="Phobius"/>
    </source>
</evidence>
<feature type="transmembrane region" description="Helical" evidence="9">
    <location>
        <begin position="137"/>
        <end position="154"/>
    </location>
</feature>
<dbReference type="RefSeq" id="WP_052447862.1">
    <property type="nucleotide sequence ID" value="NZ_CAXKXZ010000042.1"/>
</dbReference>
<feature type="compositionally biased region" description="Polar residues" evidence="8">
    <location>
        <begin position="357"/>
        <end position="366"/>
    </location>
</feature>
<feature type="transmembrane region" description="Helical" evidence="9">
    <location>
        <begin position="73"/>
        <end position="98"/>
    </location>
</feature>
<accession>A0A068ZDR5</accession>
<dbReference type="Gene3D" id="3.40.1690.10">
    <property type="entry name" value="secretion proteins EscU"/>
    <property type="match status" value="1"/>
</dbReference>
<dbReference type="NCBIfam" id="TIGR01404">
    <property type="entry name" value="FlhB_rel_III"/>
    <property type="match status" value="1"/>
</dbReference>
<feature type="transmembrane region" description="Helical" evidence="9">
    <location>
        <begin position="28"/>
        <end position="53"/>
    </location>
</feature>
<comment type="similarity">
    <text evidence="2">Belongs to the type III secretion exporter family.</text>
</comment>
<evidence type="ECO:0000256" key="8">
    <source>
        <dbReference type="SAM" id="MobiDB-lite"/>
    </source>
</evidence>
<dbReference type="SUPFAM" id="SSF160544">
    <property type="entry name" value="EscU C-terminal domain-like"/>
    <property type="match status" value="1"/>
</dbReference>
<organism evidence="10 11">
    <name type="scientific">Serratia symbiotica</name>
    <dbReference type="NCBI Taxonomy" id="138074"/>
    <lineage>
        <taxon>Bacteria</taxon>
        <taxon>Pseudomonadati</taxon>
        <taxon>Pseudomonadota</taxon>
        <taxon>Gammaproteobacteria</taxon>
        <taxon>Enterobacterales</taxon>
        <taxon>Yersiniaceae</taxon>
        <taxon>Serratia</taxon>
    </lineage>
</organism>
<keyword evidence="5 9" id="KW-1133">Transmembrane helix</keyword>
<keyword evidence="6" id="KW-0843">Virulence</keyword>
<comment type="subcellular location">
    <subcellularLocation>
        <location evidence="1">Cell membrane</location>
        <topology evidence="1">Multi-pass membrane protein</topology>
    </subcellularLocation>
</comment>
<reference evidence="10 11" key="1">
    <citation type="journal article" date="2014" name="Genome Announc.">
        <title>Whole-Genome Sequence of Serratia symbiotica Strain CWBI-2.3T, a Free-Living Symbiont of the Black Bean Aphid Aphis fabae.</title>
        <authorList>
            <person name="Foray V."/>
            <person name="Grigorescu A.S."/>
            <person name="Sabri A."/>
            <person name="Haubruge E."/>
            <person name="Lognay G."/>
            <person name="Francis F."/>
            <person name="Fauconnier M.L."/>
            <person name="Hance T."/>
            <person name="Thonart P."/>
        </authorList>
    </citation>
    <scope>NUCLEOTIDE SEQUENCE [LARGE SCALE GENOMIC DNA]</scope>
    <source>
        <strain evidence="10">CWBI-2.3</strain>
    </source>
</reference>
<dbReference type="PANTHER" id="PTHR30531:SF14">
    <property type="entry name" value="SURFACE PRESENTATION OF ANTIGENS PROTEIN SPAS"/>
    <property type="match status" value="1"/>
</dbReference>
<name>A0A068ZDR5_9GAMM</name>
<dbReference type="InterPro" id="IPR029025">
    <property type="entry name" value="T3SS_substrate_exporter_C"/>
</dbReference>
<evidence type="ECO:0000313" key="10">
    <source>
        <dbReference type="EMBL" id="QLH63679.1"/>
    </source>
</evidence>
<dbReference type="GeneID" id="93737419"/>
<dbReference type="InterPro" id="IPR006307">
    <property type="entry name" value="BsaZ-like"/>
</dbReference>
<dbReference type="NCBIfam" id="NF006017">
    <property type="entry name" value="PRK08156.1"/>
    <property type="match status" value="1"/>
</dbReference>
<evidence type="ECO:0000256" key="7">
    <source>
        <dbReference type="ARBA" id="ARBA00023136"/>
    </source>
</evidence>
<dbReference type="PRINTS" id="PR00950">
    <property type="entry name" value="TYPE3IMSPROT"/>
</dbReference>
<evidence type="ECO:0000313" key="11">
    <source>
        <dbReference type="Proteomes" id="UP000042738"/>
    </source>
</evidence>
<dbReference type="GO" id="GO:0005886">
    <property type="term" value="C:plasma membrane"/>
    <property type="evidence" value="ECO:0007669"/>
    <property type="project" value="UniProtKB-SubCell"/>
</dbReference>
<dbReference type="EMBL" id="CP050855">
    <property type="protein sequence ID" value="QLH63679.1"/>
    <property type="molecule type" value="Genomic_DNA"/>
</dbReference>
<evidence type="ECO:0000256" key="6">
    <source>
        <dbReference type="ARBA" id="ARBA00023026"/>
    </source>
</evidence>
<dbReference type="Proteomes" id="UP000042738">
    <property type="component" value="Chromosome"/>
</dbReference>
<evidence type="ECO:0000256" key="1">
    <source>
        <dbReference type="ARBA" id="ARBA00004651"/>
    </source>
</evidence>